<evidence type="ECO:0000313" key="2">
    <source>
        <dbReference type="Proteomes" id="UP001057402"/>
    </source>
</evidence>
<reference evidence="2" key="1">
    <citation type="journal article" date="2023" name="Front. Plant Sci.">
        <title>Chromosomal-level genome assembly of Melastoma candidum provides insights into trichome evolution.</title>
        <authorList>
            <person name="Zhong Y."/>
            <person name="Wu W."/>
            <person name="Sun C."/>
            <person name="Zou P."/>
            <person name="Liu Y."/>
            <person name="Dai S."/>
            <person name="Zhou R."/>
        </authorList>
    </citation>
    <scope>NUCLEOTIDE SEQUENCE [LARGE SCALE GENOMIC DNA]</scope>
</reference>
<evidence type="ECO:0000313" key="1">
    <source>
        <dbReference type="EMBL" id="KAI4372742.1"/>
    </source>
</evidence>
<name>A0ACB9R9T8_9MYRT</name>
<protein>
    <submittedName>
        <fullName evidence="1">Uncharacterized protein</fullName>
    </submittedName>
</protein>
<organism evidence="1 2">
    <name type="scientific">Melastoma candidum</name>
    <dbReference type="NCBI Taxonomy" id="119954"/>
    <lineage>
        <taxon>Eukaryota</taxon>
        <taxon>Viridiplantae</taxon>
        <taxon>Streptophyta</taxon>
        <taxon>Embryophyta</taxon>
        <taxon>Tracheophyta</taxon>
        <taxon>Spermatophyta</taxon>
        <taxon>Magnoliopsida</taxon>
        <taxon>eudicotyledons</taxon>
        <taxon>Gunneridae</taxon>
        <taxon>Pentapetalae</taxon>
        <taxon>rosids</taxon>
        <taxon>malvids</taxon>
        <taxon>Myrtales</taxon>
        <taxon>Melastomataceae</taxon>
        <taxon>Melastomatoideae</taxon>
        <taxon>Melastomateae</taxon>
        <taxon>Melastoma</taxon>
    </lineage>
</organism>
<sequence>MRAPSLLAQCLPGLTPPEQRNQSAPPVSERGSSIPLPAVEVLPSKGIHPFKYGGNADLQGIGMLKLELHKE</sequence>
<dbReference type="EMBL" id="CM042883">
    <property type="protein sequence ID" value="KAI4372742.1"/>
    <property type="molecule type" value="Genomic_DNA"/>
</dbReference>
<accession>A0ACB9R9T8</accession>
<comment type="caution">
    <text evidence="1">The sequence shown here is derived from an EMBL/GenBank/DDBJ whole genome shotgun (WGS) entry which is preliminary data.</text>
</comment>
<gene>
    <name evidence="1" type="ORF">MLD38_010939</name>
</gene>
<proteinExistence type="predicted"/>
<dbReference type="Proteomes" id="UP001057402">
    <property type="component" value="Chromosome 4"/>
</dbReference>
<keyword evidence="2" id="KW-1185">Reference proteome</keyword>